<proteinExistence type="predicted"/>
<gene>
    <name evidence="2" type="ORF">FNV43_RR20504</name>
</gene>
<evidence type="ECO:0000313" key="3">
    <source>
        <dbReference type="Proteomes" id="UP000796880"/>
    </source>
</evidence>
<evidence type="ECO:0000256" key="1">
    <source>
        <dbReference type="SAM" id="MobiDB-lite"/>
    </source>
</evidence>
<protein>
    <submittedName>
        <fullName evidence="2">Uncharacterized protein</fullName>
    </submittedName>
</protein>
<dbReference type="EMBL" id="VOIH02000009">
    <property type="protein sequence ID" value="KAF3437748.1"/>
    <property type="molecule type" value="Genomic_DNA"/>
</dbReference>
<sequence length="85" mass="9606">MWELIESSSSPSGSSSSVVESQWTLTVLTVALRKFNGDEEEPLIKFEDDSEDKGAMTCEGDEEMLEKRAMACEGDEETLKRRQRK</sequence>
<organism evidence="2 3">
    <name type="scientific">Rhamnella rubrinervis</name>
    <dbReference type="NCBI Taxonomy" id="2594499"/>
    <lineage>
        <taxon>Eukaryota</taxon>
        <taxon>Viridiplantae</taxon>
        <taxon>Streptophyta</taxon>
        <taxon>Embryophyta</taxon>
        <taxon>Tracheophyta</taxon>
        <taxon>Spermatophyta</taxon>
        <taxon>Magnoliopsida</taxon>
        <taxon>eudicotyledons</taxon>
        <taxon>Gunneridae</taxon>
        <taxon>Pentapetalae</taxon>
        <taxon>rosids</taxon>
        <taxon>fabids</taxon>
        <taxon>Rosales</taxon>
        <taxon>Rhamnaceae</taxon>
        <taxon>rhamnoid group</taxon>
        <taxon>Rhamneae</taxon>
        <taxon>Rhamnella</taxon>
    </lineage>
</organism>
<dbReference type="AlphaFoldDB" id="A0A8K0E0H7"/>
<name>A0A8K0E0H7_9ROSA</name>
<reference evidence="2" key="1">
    <citation type="submission" date="2020-03" db="EMBL/GenBank/DDBJ databases">
        <title>A high-quality chromosome-level genome assembly of a woody plant with both climbing and erect habits, Rhamnella rubrinervis.</title>
        <authorList>
            <person name="Lu Z."/>
            <person name="Yang Y."/>
            <person name="Zhu X."/>
            <person name="Sun Y."/>
        </authorList>
    </citation>
    <scope>NUCLEOTIDE SEQUENCE</scope>
    <source>
        <strain evidence="2">BYM</strain>
        <tissue evidence="2">Leaf</tissue>
    </source>
</reference>
<accession>A0A8K0E0H7</accession>
<keyword evidence="3" id="KW-1185">Reference proteome</keyword>
<comment type="caution">
    <text evidence="2">The sequence shown here is derived from an EMBL/GenBank/DDBJ whole genome shotgun (WGS) entry which is preliminary data.</text>
</comment>
<dbReference type="Proteomes" id="UP000796880">
    <property type="component" value="Unassembled WGS sequence"/>
</dbReference>
<evidence type="ECO:0000313" key="2">
    <source>
        <dbReference type="EMBL" id="KAF3437748.1"/>
    </source>
</evidence>
<feature type="region of interest" description="Disordered" evidence="1">
    <location>
        <begin position="1"/>
        <end position="20"/>
    </location>
</feature>